<evidence type="ECO:0000256" key="1">
    <source>
        <dbReference type="SAM" id="SignalP"/>
    </source>
</evidence>
<dbReference type="Pfam" id="PF10677">
    <property type="entry name" value="DUF2490"/>
    <property type="match status" value="1"/>
</dbReference>
<name>A0A9X1LJU3_9FLAO</name>
<comment type="caution">
    <text evidence="2">The sequence shown here is derived from an EMBL/GenBank/DDBJ whole genome shotgun (WGS) entry which is preliminary data.</text>
</comment>
<dbReference type="Proteomes" id="UP001139414">
    <property type="component" value="Unassembled WGS sequence"/>
</dbReference>
<keyword evidence="1" id="KW-0732">Signal</keyword>
<proteinExistence type="predicted"/>
<protein>
    <submittedName>
        <fullName evidence="2">DUF2490 domain-containing protein</fullName>
    </submittedName>
</protein>
<dbReference type="RefSeq" id="WP_229340839.1">
    <property type="nucleotide sequence ID" value="NZ_JAJBZG010000005.1"/>
</dbReference>
<reference evidence="2" key="1">
    <citation type="submission" date="2021-10" db="EMBL/GenBank/DDBJ databases">
        <title>Gramella sp. ASW11-100T, isolated from marine sediment.</title>
        <authorList>
            <person name="Xia C."/>
        </authorList>
    </citation>
    <scope>NUCLEOTIDE SEQUENCE</scope>
    <source>
        <strain evidence="2">ASW11-100</strain>
    </source>
</reference>
<evidence type="ECO:0000313" key="3">
    <source>
        <dbReference type="Proteomes" id="UP001139414"/>
    </source>
</evidence>
<organism evidence="2 3">
    <name type="scientific">Christiangramia sediminis</name>
    <dbReference type="NCBI Taxonomy" id="2881336"/>
    <lineage>
        <taxon>Bacteria</taxon>
        <taxon>Pseudomonadati</taxon>
        <taxon>Bacteroidota</taxon>
        <taxon>Flavobacteriia</taxon>
        <taxon>Flavobacteriales</taxon>
        <taxon>Flavobacteriaceae</taxon>
        <taxon>Christiangramia</taxon>
    </lineage>
</organism>
<gene>
    <name evidence="2" type="ORF">LGQ90_10365</name>
</gene>
<feature type="signal peptide" evidence="1">
    <location>
        <begin position="1"/>
        <end position="23"/>
    </location>
</feature>
<feature type="chain" id="PRO_5040803635" evidence="1">
    <location>
        <begin position="24"/>
        <end position="228"/>
    </location>
</feature>
<sequence length="228" mass="27156">MTIFSSKKFLLLPFLLLSGLLFSQEDFSVYAEPEFSLNIESDSRWSYNFGVGNRNLILQNETDQLRVQHLELSQFTSYEVGFYSKLSLGLRYRFREVFEDSREDEIRITQQYGRSRKFNRVKIAHRIRFEERFREQTSFRSRYEFSVEFPLSGDRVDEKEFFMVTNTEALWSMGKQQKPSFEHRFGISVGNELFRNTKLDIGLEYRLDDYTQATTHELFILTGINLSI</sequence>
<dbReference type="InterPro" id="IPR019619">
    <property type="entry name" value="DUF2490"/>
</dbReference>
<keyword evidence="3" id="KW-1185">Reference proteome</keyword>
<evidence type="ECO:0000313" key="2">
    <source>
        <dbReference type="EMBL" id="MCB7481663.1"/>
    </source>
</evidence>
<accession>A0A9X1LJU3</accession>
<dbReference type="AlphaFoldDB" id="A0A9X1LJU3"/>
<dbReference type="EMBL" id="JAJBZG010000005">
    <property type="protein sequence ID" value="MCB7481663.1"/>
    <property type="molecule type" value="Genomic_DNA"/>
</dbReference>